<name>A0ABW0PTD1_9HYPH</name>
<evidence type="ECO:0000256" key="4">
    <source>
        <dbReference type="ARBA" id="ARBA00022723"/>
    </source>
</evidence>
<dbReference type="Pfam" id="PF02578">
    <property type="entry name" value="Cu-oxidase_4"/>
    <property type="match status" value="1"/>
</dbReference>
<comment type="similarity">
    <text evidence="2 10">Belongs to the purine nucleoside phosphorylase YfiH/LACC1 family.</text>
</comment>
<evidence type="ECO:0000313" key="12">
    <source>
        <dbReference type="Proteomes" id="UP001596150"/>
    </source>
</evidence>
<organism evidence="11 12">
    <name type="scientific">Kaistia terrae</name>
    <dbReference type="NCBI Taxonomy" id="537017"/>
    <lineage>
        <taxon>Bacteria</taxon>
        <taxon>Pseudomonadati</taxon>
        <taxon>Pseudomonadota</taxon>
        <taxon>Alphaproteobacteria</taxon>
        <taxon>Hyphomicrobiales</taxon>
        <taxon>Kaistiaceae</taxon>
        <taxon>Kaistia</taxon>
    </lineage>
</organism>
<keyword evidence="12" id="KW-1185">Reference proteome</keyword>
<dbReference type="SUPFAM" id="SSF64438">
    <property type="entry name" value="CNF1/YfiH-like putative cysteine hydrolases"/>
    <property type="match status" value="1"/>
</dbReference>
<keyword evidence="6" id="KW-0862">Zinc</keyword>
<comment type="catalytic activity">
    <reaction evidence="1">
        <text>inosine + phosphate = alpha-D-ribose 1-phosphate + hypoxanthine</text>
        <dbReference type="Rhea" id="RHEA:27646"/>
        <dbReference type="ChEBI" id="CHEBI:17368"/>
        <dbReference type="ChEBI" id="CHEBI:17596"/>
        <dbReference type="ChEBI" id="CHEBI:43474"/>
        <dbReference type="ChEBI" id="CHEBI:57720"/>
        <dbReference type="EC" id="2.4.2.1"/>
    </reaction>
    <physiologicalReaction direction="left-to-right" evidence="1">
        <dbReference type="Rhea" id="RHEA:27647"/>
    </physiologicalReaction>
</comment>
<proteinExistence type="inferred from homology"/>
<keyword evidence="3" id="KW-0808">Transferase</keyword>
<evidence type="ECO:0000256" key="8">
    <source>
        <dbReference type="ARBA" id="ARBA00048968"/>
    </source>
</evidence>
<evidence type="ECO:0000256" key="7">
    <source>
        <dbReference type="ARBA" id="ARBA00047989"/>
    </source>
</evidence>
<comment type="catalytic activity">
    <reaction evidence="9">
        <text>S-methyl-5'-thioadenosine + phosphate = 5-(methylsulfanyl)-alpha-D-ribose 1-phosphate + adenine</text>
        <dbReference type="Rhea" id="RHEA:11852"/>
        <dbReference type="ChEBI" id="CHEBI:16708"/>
        <dbReference type="ChEBI" id="CHEBI:17509"/>
        <dbReference type="ChEBI" id="CHEBI:43474"/>
        <dbReference type="ChEBI" id="CHEBI:58533"/>
        <dbReference type="EC" id="2.4.2.28"/>
    </reaction>
    <physiologicalReaction direction="left-to-right" evidence="9">
        <dbReference type="Rhea" id="RHEA:11853"/>
    </physiologicalReaction>
</comment>
<dbReference type="Proteomes" id="UP001596150">
    <property type="component" value="Unassembled WGS sequence"/>
</dbReference>
<dbReference type="PANTHER" id="PTHR30616:SF2">
    <property type="entry name" value="PURINE NUCLEOSIDE PHOSPHORYLASE LACC1"/>
    <property type="match status" value="1"/>
</dbReference>
<dbReference type="CDD" id="cd16833">
    <property type="entry name" value="YfiH"/>
    <property type="match status" value="1"/>
</dbReference>
<dbReference type="PANTHER" id="PTHR30616">
    <property type="entry name" value="UNCHARACTERIZED PROTEIN YFIH"/>
    <property type="match status" value="1"/>
</dbReference>
<evidence type="ECO:0000256" key="6">
    <source>
        <dbReference type="ARBA" id="ARBA00022833"/>
    </source>
</evidence>
<keyword evidence="4" id="KW-0479">Metal-binding</keyword>
<protein>
    <recommendedName>
        <fullName evidence="10">Purine nucleoside phosphorylase</fullName>
    </recommendedName>
</protein>
<dbReference type="InterPro" id="IPR038371">
    <property type="entry name" value="Cu_polyphenol_OxRdtase_sf"/>
</dbReference>
<sequence>MKITADALEALPGIRHGFFTRQGGVSQGIYGSLNCGVGSADERAHVLENRARVTADLGVAARQLATPYQVHSPDVVVVDQVWATGDGPKADAVVTNRAGIAIGVGTADCGPVLFADGEAGVVGAAHAGWKGAFTGVLEATVAAMEGLGARRENIVAVLGPTISKAAYEVGPEFRARFLDVAETNAAYFTPSARADHHQFDLPSYIGMRLRAAGLGTVGDLALCTYADPTRFFSYRRTTHAGEPDYGRLLHAITIAG</sequence>
<accession>A0ABW0PTD1</accession>
<dbReference type="InterPro" id="IPR011324">
    <property type="entry name" value="Cytotoxic_necrot_fac-like_cat"/>
</dbReference>
<evidence type="ECO:0000256" key="3">
    <source>
        <dbReference type="ARBA" id="ARBA00022679"/>
    </source>
</evidence>
<dbReference type="Gene3D" id="3.60.140.10">
    <property type="entry name" value="CNF1/YfiH-like putative cysteine hydrolases"/>
    <property type="match status" value="1"/>
</dbReference>
<dbReference type="InterPro" id="IPR003730">
    <property type="entry name" value="Cu_polyphenol_OxRdtase"/>
</dbReference>
<dbReference type="RefSeq" id="WP_266342824.1">
    <property type="nucleotide sequence ID" value="NZ_JAPKNH010000002.1"/>
</dbReference>
<keyword evidence="5" id="KW-0378">Hydrolase</keyword>
<evidence type="ECO:0000256" key="9">
    <source>
        <dbReference type="ARBA" id="ARBA00049893"/>
    </source>
</evidence>
<comment type="catalytic activity">
    <reaction evidence="8">
        <text>adenosine + phosphate = alpha-D-ribose 1-phosphate + adenine</text>
        <dbReference type="Rhea" id="RHEA:27642"/>
        <dbReference type="ChEBI" id="CHEBI:16335"/>
        <dbReference type="ChEBI" id="CHEBI:16708"/>
        <dbReference type="ChEBI" id="CHEBI:43474"/>
        <dbReference type="ChEBI" id="CHEBI:57720"/>
        <dbReference type="EC" id="2.4.2.1"/>
    </reaction>
    <physiologicalReaction direction="left-to-right" evidence="8">
        <dbReference type="Rhea" id="RHEA:27643"/>
    </physiologicalReaction>
</comment>
<reference evidence="12" key="1">
    <citation type="journal article" date="2019" name="Int. J. Syst. Evol. Microbiol.">
        <title>The Global Catalogue of Microorganisms (GCM) 10K type strain sequencing project: providing services to taxonomists for standard genome sequencing and annotation.</title>
        <authorList>
            <consortium name="The Broad Institute Genomics Platform"/>
            <consortium name="The Broad Institute Genome Sequencing Center for Infectious Disease"/>
            <person name="Wu L."/>
            <person name="Ma J."/>
        </authorList>
    </citation>
    <scope>NUCLEOTIDE SEQUENCE [LARGE SCALE GENOMIC DNA]</scope>
    <source>
        <strain evidence="12">KACC 12633</strain>
    </source>
</reference>
<dbReference type="EMBL" id="JBHSML010000002">
    <property type="protein sequence ID" value="MFC5514802.1"/>
    <property type="molecule type" value="Genomic_DNA"/>
</dbReference>
<dbReference type="NCBIfam" id="TIGR00726">
    <property type="entry name" value="peptidoglycan editing factor PgeF"/>
    <property type="match status" value="1"/>
</dbReference>
<evidence type="ECO:0000313" key="11">
    <source>
        <dbReference type="EMBL" id="MFC5514802.1"/>
    </source>
</evidence>
<comment type="caution">
    <text evidence="11">The sequence shown here is derived from an EMBL/GenBank/DDBJ whole genome shotgun (WGS) entry which is preliminary data.</text>
</comment>
<comment type="catalytic activity">
    <reaction evidence="7">
        <text>adenosine + H2O + H(+) = inosine + NH4(+)</text>
        <dbReference type="Rhea" id="RHEA:24408"/>
        <dbReference type="ChEBI" id="CHEBI:15377"/>
        <dbReference type="ChEBI" id="CHEBI:15378"/>
        <dbReference type="ChEBI" id="CHEBI:16335"/>
        <dbReference type="ChEBI" id="CHEBI:17596"/>
        <dbReference type="ChEBI" id="CHEBI:28938"/>
        <dbReference type="EC" id="3.5.4.4"/>
    </reaction>
    <physiologicalReaction direction="left-to-right" evidence="7">
        <dbReference type="Rhea" id="RHEA:24409"/>
    </physiologicalReaction>
</comment>
<evidence type="ECO:0000256" key="10">
    <source>
        <dbReference type="RuleBase" id="RU361274"/>
    </source>
</evidence>
<evidence type="ECO:0000256" key="2">
    <source>
        <dbReference type="ARBA" id="ARBA00007353"/>
    </source>
</evidence>
<evidence type="ECO:0000256" key="1">
    <source>
        <dbReference type="ARBA" id="ARBA00000553"/>
    </source>
</evidence>
<evidence type="ECO:0000256" key="5">
    <source>
        <dbReference type="ARBA" id="ARBA00022801"/>
    </source>
</evidence>
<gene>
    <name evidence="11" type="primary">pgeF</name>
    <name evidence="11" type="ORF">ACFPP9_03385</name>
</gene>